<feature type="non-terminal residue" evidence="7">
    <location>
        <position position="1"/>
    </location>
</feature>
<dbReference type="InterPro" id="IPR050377">
    <property type="entry name" value="Radical_SAM_PqqE_MftC-like"/>
</dbReference>
<dbReference type="PANTHER" id="PTHR11228:SF35">
    <property type="entry name" value="MOLYBDENUM COFACTOR BIOSYNTHESIS PROTEIN A-RELATED"/>
    <property type="match status" value="1"/>
</dbReference>
<gene>
    <name evidence="7" type="ORF">KC729_21570</name>
</gene>
<dbReference type="PANTHER" id="PTHR11228">
    <property type="entry name" value="RADICAL SAM DOMAIN PROTEIN"/>
    <property type="match status" value="1"/>
</dbReference>
<protein>
    <submittedName>
        <fullName evidence="7">Radical SAM protein</fullName>
    </submittedName>
</protein>
<feature type="domain" description="Radical SAM core" evidence="6">
    <location>
        <begin position="51"/>
        <end position="278"/>
    </location>
</feature>
<keyword evidence="4" id="KW-0411">Iron-sulfur</keyword>
<evidence type="ECO:0000256" key="1">
    <source>
        <dbReference type="ARBA" id="ARBA00022691"/>
    </source>
</evidence>
<comment type="caution">
    <text evidence="7">The sequence shown here is derived from an EMBL/GenBank/DDBJ whole genome shotgun (WGS) entry which is preliminary data.</text>
</comment>
<dbReference type="CDD" id="cd01335">
    <property type="entry name" value="Radical_SAM"/>
    <property type="match status" value="1"/>
</dbReference>
<evidence type="ECO:0000256" key="5">
    <source>
        <dbReference type="SAM" id="MobiDB-lite"/>
    </source>
</evidence>
<dbReference type="EMBL" id="JAGQHR010001088">
    <property type="protein sequence ID" value="MCA9730285.1"/>
    <property type="molecule type" value="Genomic_DNA"/>
</dbReference>
<organism evidence="7 8">
    <name type="scientific">Eiseniibacteriota bacterium</name>
    <dbReference type="NCBI Taxonomy" id="2212470"/>
    <lineage>
        <taxon>Bacteria</taxon>
        <taxon>Candidatus Eiseniibacteriota</taxon>
    </lineage>
</organism>
<dbReference type="Proteomes" id="UP000697710">
    <property type="component" value="Unassembled WGS sequence"/>
</dbReference>
<dbReference type="PROSITE" id="PS51918">
    <property type="entry name" value="RADICAL_SAM"/>
    <property type="match status" value="1"/>
</dbReference>
<evidence type="ECO:0000256" key="4">
    <source>
        <dbReference type="ARBA" id="ARBA00023014"/>
    </source>
</evidence>
<evidence type="ECO:0000313" key="8">
    <source>
        <dbReference type="Proteomes" id="UP000697710"/>
    </source>
</evidence>
<evidence type="ECO:0000259" key="6">
    <source>
        <dbReference type="PROSITE" id="PS51918"/>
    </source>
</evidence>
<sequence length="329" mass="35572">MTDARTTHAGSPAGPNRGGRPYDGTPDGGPVGSPSAMPVSSSPHLGPVLPFLGLDVLWIQVTGTVCNIACLHCFISCGPKNESHPMMETQDVLRLLDQARREGVKEYYFTGGEPFLHSDILLLIARTLEQGPLSILTNGMLIDEPMAAALARAATASSYSLDLRVSLDGIHAEENDAVRGRGTFGKILEGARQLQRAGLNPVFTVTTVHAEYEDGSGRTRFLESLRELGFDRPRVKFIPPFRIGREAHRSGAYEPEFHLSEGDLLPESAETLQCGSCRAVTARGVFPCPILIEEPGARMSSELEEALVPIRLNHPACATCHIEGFTCRT</sequence>
<dbReference type="GO" id="GO:0046872">
    <property type="term" value="F:metal ion binding"/>
    <property type="evidence" value="ECO:0007669"/>
    <property type="project" value="UniProtKB-KW"/>
</dbReference>
<dbReference type="InterPro" id="IPR013785">
    <property type="entry name" value="Aldolase_TIM"/>
</dbReference>
<dbReference type="SFLD" id="SFLDG01067">
    <property type="entry name" value="SPASM/twitch_domain_containing"/>
    <property type="match status" value="1"/>
</dbReference>
<dbReference type="InterPro" id="IPR058240">
    <property type="entry name" value="rSAM_sf"/>
</dbReference>
<keyword evidence="2" id="KW-0479">Metal-binding</keyword>
<evidence type="ECO:0000313" key="7">
    <source>
        <dbReference type="EMBL" id="MCA9730285.1"/>
    </source>
</evidence>
<reference evidence="7" key="1">
    <citation type="submission" date="2020-04" db="EMBL/GenBank/DDBJ databases">
        <authorList>
            <person name="Zhang T."/>
        </authorList>
    </citation>
    <scope>NUCLEOTIDE SEQUENCE</scope>
    <source>
        <strain evidence="7">HKST-UBA01</strain>
    </source>
</reference>
<proteinExistence type="predicted"/>
<reference evidence="7" key="2">
    <citation type="journal article" date="2021" name="Microbiome">
        <title>Successional dynamics and alternative stable states in a saline activated sludge microbial community over 9 years.</title>
        <authorList>
            <person name="Wang Y."/>
            <person name="Ye J."/>
            <person name="Ju F."/>
            <person name="Liu L."/>
            <person name="Boyd J.A."/>
            <person name="Deng Y."/>
            <person name="Parks D.H."/>
            <person name="Jiang X."/>
            <person name="Yin X."/>
            <person name="Woodcroft B.J."/>
            <person name="Tyson G.W."/>
            <person name="Hugenholtz P."/>
            <person name="Polz M.F."/>
            <person name="Zhang T."/>
        </authorList>
    </citation>
    <scope>NUCLEOTIDE SEQUENCE</scope>
    <source>
        <strain evidence="7">HKST-UBA01</strain>
    </source>
</reference>
<dbReference type="GO" id="GO:0051536">
    <property type="term" value="F:iron-sulfur cluster binding"/>
    <property type="evidence" value="ECO:0007669"/>
    <property type="project" value="UniProtKB-KW"/>
</dbReference>
<evidence type="ECO:0000256" key="2">
    <source>
        <dbReference type="ARBA" id="ARBA00022723"/>
    </source>
</evidence>
<name>A0A956RRT2_UNCEI</name>
<dbReference type="Gene3D" id="3.20.20.70">
    <property type="entry name" value="Aldolase class I"/>
    <property type="match status" value="1"/>
</dbReference>
<keyword evidence="1" id="KW-0949">S-adenosyl-L-methionine</keyword>
<dbReference type="Pfam" id="PF04055">
    <property type="entry name" value="Radical_SAM"/>
    <property type="match status" value="1"/>
</dbReference>
<evidence type="ECO:0000256" key="3">
    <source>
        <dbReference type="ARBA" id="ARBA00023004"/>
    </source>
</evidence>
<dbReference type="GO" id="GO:0003824">
    <property type="term" value="F:catalytic activity"/>
    <property type="evidence" value="ECO:0007669"/>
    <property type="project" value="InterPro"/>
</dbReference>
<dbReference type="AlphaFoldDB" id="A0A956RRT2"/>
<dbReference type="SUPFAM" id="SSF102114">
    <property type="entry name" value="Radical SAM enzymes"/>
    <property type="match status" value="1"/>
</dbReference>
<keyword evidence="3" id="KW-0408">Iron</keyword>
<feature type="region of interest" description="Disordered" evidence="5">
    <location>
        <begin position="1"/>
        <end position="39"/>
    </location>
</feature>
<accession>A0A956RRT2</accession>
<dbReference type="InterPro" id="IPR007197">
    <property type="entry name" value="rSAM"/>
</dbReference>
<dbReference type="SFLD" id="SFLDS00029">
    <property type="entry name" value="Radical_SAM"/>
    <property type="match status" value="1"/>
</dbReference>